<protein>
    <recommendedName>
        <fullName evidence="5">DUF3300 domain-containing protein</fullName>
    </recommendedName>
</protein>
<feature type="chain" id="PRO_5024295761" description="DUF3300 domain-containing protein" evidence="2">
    <location>
        <begin position="20"/>
        <end position="205"/>
    </location>
</feature>
<gene>
    <name evidence="3" type="ORF">E0W69_016725</name>
</gene>
<name>A0A5P2GAL5_9BACT</name>
<evidence type="ECO:0000256" key="2">
    <source>
        <dbReference type="SAM" id="SignalP"/>
    </source>
</evidence>
<evidence type="ECO:0008006" key="5">
    <source>
        <dbReference type="Google" id="ProtNLM"/>
    </source>
</evidence>
<keyword evidence="4" id="KW-1185">Reference proteome</keyword>
<sequence length="205" mass="23081">MKKIVLGMGLLLGSFFVNKSEAQVSVQLNIGGLFSAAISSQPNVVVDDPGYYDQSGYYYYPDINCYYDPTASLYYYMYNGGWMQSNGIPAPYRNYDFNRGRRMMMNQGQMAQRGVSFARGGNMGRQQMGGQQMYGQGMGGQQMGNQQMGGQRMGNNNMQMRDYGNRMAMNNRGQGGDNRGNMNDNFNRGGNDRSQMGRGDRMERR</sequence>
<dbReference type="EMBL" id="CP044016">
    <property type="protein sequence ID" value="QES90223.1"/>
    <property type="molecule type" value="Genomic_DNA"/>
</dbReference>
<feature type="compositionally biased region" description="Low complexity" evidence="1">
    <location>
        <begin position="179"/>
        <end position="193"/>
    </location>
</feature>
<dbReference type="RefSeq" id="WP_131331179.1">
    <property type="nucleotide sequence ID" value="NZ_CP044016.1"/>
</dbReference>
<evidence type="ECO:0000313" key="4">
    <source>
        <dbReference type="Proteomes" id="UP000292424"/>
    </source>
</evidence>
<organism evidence="3 4">
    <name type="scientific">Rhizosphaericola mali</name>
    <dbReference type="NCBI Taxonomy" id="2545455"/>
    <lineage>
        <taxon>Bacteria</taxon>
        <taxon>Pseudomonadati</taxon>
        <taxon>Bacteroidota</taxon>
        <taxon>Chitinophagia</taxon>
        <taxon>Chitinophagales</taxon>
        <taxon>Chitinophagaceae</taxon>
        <taxon>Rhizosphaericola</taxon>
    </lineage>
</organism>
<feature type="signal peptide" evidence="2">
    <location>
        <begin position="1"/>
        <end position="19"/>
    </location>
</feature>
<keyword evidence="2" id="KW-0732">Signal</keyword>
<dbReference type="KEGG" id="arac:E0W69_016725"/>
<reference evidence="3 4" key="1">
    <citation type="submission" date="2019-09" db="EMBL/GenBank/DDBJ databases">
        <title>Complete genome sequence of Arachidicoccus sp. B3-10 isolated from apple orchard soil.</title>
        <authorList>
            <person name="Kim H.S."/>
            <person name="Han K.-I."/>
            <person name="Suh M.K."/>
            <person name="Lee K.C."/>
            <person name="Eom M.K."/>
            <person name="Kim J.-S."/>
            <person name="Kang S.W."/>
            <person name="Sin Y."/>
            <person name="Lee J.-S."/>
        </authorList>
    </citation>
    <scope>NUCLEOTIDE SEQUENCE [LARGE SCALE GENOMIC DNA]</scope>
    <source>
        <strain evidence="3 4">B3-10</strain>
    </source>
</reference>
<dbReference type="Proteomes" id="UP000292424">
    <property type="component" value="Chromosome"/>
</dbReference>
<dbReference type="AlphaFoldDB" id="A0A5P2GAL5"/>
<evidence type="ECO:0000313" key="3">
    <source>
        <dbReference type="EMBL" id="QES90223.1"/>
    </source>
</evidence>
<accession>A0A5P2GAL5</accession>
<feature type="region of interest" description="Disordered" evidence="1">
    <location>
        <begin position="167"/>
        <end position="205"/>
    </location>
</feature>
<proteinExistence type="predicted"/>
<evidence type="ECO:0000256" key="1">
    <source>
        <dbReference type="SAM" id="MobiDB-lite"/>
    </source>
</evidence>